<dbReference type="PANTHER" id="PTHR47505">
    <property type="entry name" value="DNA UTILIZATION PROTEIN YHGH"/>
    <property type="match status" value="1"/>
</dbReference>
<dbReference type="AlphaFoldDB" id="A0A1Q5Q1N6"/>
<dbReference type="OrthoDB" id="5242900at2"/>
<evidence type="ECO:0008006" key="3">
    <source>
        <dbReference type="Google" id="ProtNLM"/>
    </source>
</evidence>
<reference evidence="2" key="1">
    <citation type="submission" date="2016-12" db="EMBL/GenBank/DDBJ databases">
        <authorList>
            <person name="Meng X."/>
        </authorList>
    </citation>
    <scope>NUCLEOTIDE SEQUENCE [LARGE SCALE GENOMIC DNA]</scope>
    <source>
        <strain evidence="2">DSM 19116</strain>
    </source>
</reference>
<proteinExistence type="predicted"/>
<dbReference type="InterPro" id="IPR029057">
    <property type="entry name" value="PRTase-like"/>
</dbReference>
<dbReference type="EMBL" id="MQVR01000050">
    <property type="protein sequence ID" value="OKL53602.1"/>
    <property type="molecule type" value="Genomic_DNA"/>
</dbReference>
<name>A0A1Q5Q1N6_9ACTO</name>
<protein>
    <recommendedName>
        <fullName evidence="3">Phosphoribosyltransferase domain-containing protein</fullName>
    </recommendedName>
</protein>
<dbReference type="SUPFAM" id="SSF53271">
    <property type="entry name" value="PRTase-like"/>
    <property type="match status" value="1"/>
</dbReference>
<gene>
    <name evidence="1" type="ORF">BSZ39_08590</name>
</gene>
<keyword evidence="2" id="KW-1185">Reference proteome</keyword>
<evidence type="ECO:0000313" key="1">
    <source>
        <dbReference type="EMBL" id="OKL53602.1"/>
    </source>
</evidence>
<dbReference type="PANTHER" id="PTHR47505:SF1">
    <property type="entry name" value="DNA UTILIZATION PROTEIN YHGH"/>
    <property type="match status" value="1"/>
</dbReference>
<evidence type="ECO:0000313" key="2">
    <source>
        <dbReference type="Proteomes" id="UP000185628"/>
    </source>
</evidence>
<sequence length="262" mass="27702">MTVQFRAFAREAANLIMPVACAGCGALDIAVCETCFAELYRPLRRIDADARYLAGVLPTYASADYAKARRLTLAYKNHARRDIAPLVLAAARAAGEEWFSRTSAESHDVAQVAEQLASGGCLVAIPAPSGRARRWRRRLVAAELAEAFLTGVRDSALIRLGAPPRLAVADILRKPLAAELSGHLAPLGAADRAAARRAAVVSIGELAKDDIAILIDDIVTTGATLGASVRTLRRDGVKVASAWALAATEMKSAPGALMARHN</sequence>
<dbReference type="Gene3D" id="3.40.50.2020">
    <property type="match status" value="1"/>
</dbReference>
<comment type="caution">
    <text evidence="1">The sequence shown here is derived from an EMBL/GenBank/DDBJ whole genome shotgun (WGS) entry which is preliminary data.</text>
</comment>
<dbReference type="Proteomes" id="UP000185628">
    <property type="component" value="Unassembled WGS sequence"/>
</dbReference>
<dbReference type="InterPro" id="IPR051910">
    <property type="entry name" value="ComF/GntX_DNA_util-trans"/>
</dbReference>
<accession>A0A1Q5Q1N6</accession>
<dbReference type="RefSeq" id="WP_073716932.1">
    <property type="nucleotide sequence ID" value="NZ_MQVR01000050.1"/>
</dbReference>
<organism evidence="1 2">
    <name type="scientific">Bowdeniella nasicola</name>
    <dbReference type="NCBI Taxonomy" id="208480"/>
    <lineage>
        <taxon>Bacteria</taxon>
        <taxon>Bacillati</taxon>
        <taxon>Actinomycetota</taxon>
        <taxon>Actinomycetes</taxon>
        <taxon>Actinomycetales</taxon>
        <taxon>Actinomycetaceae</taxon>
        <taxon>Bowdeniella</taxon>
    </lineage>
</organism>